<dbReference type="Gene3D" id="3.30.565.10">
    <property type="entry name" value="Histidine kinase-like ATPase, C-terminal domain"/>
    <property type="match status" value="1"/>
</dbReference>
<keyword evidence="3" id="KW-0808">Transferase</keyword>
<name>A0ABS2F154_9ACTN</name>
<feature type="transmembrane region" description="Helical" evidence="1">
    <location>
        <begin position="37"/>
        <end position="58"/>
    </location>
</feature>
<protein>
    <submittedName>
        <fullName evidence="3">Sensor histidine kinase</fullName>
    </submittedName>
</protein>
<keyword evidence="4" id="KW-1185">Reference proteome</keyword>
<evidence type="ECO:0000259" key="2">
    <source>
        <dbReference type="Pfam" id="PF14501"/>
    </source>
</evidence>
<gene>
    <name evidence="3" type="ORF">H9X80_03275</name>
</gene>
<feature type="transmembrane region" description="Helical" evidence="1">
    <location>
        <begin position="132"/>
        <end position="155"/>
    </location>
</feature>
<keyword evidence="1" id="KW-1133">Transmembrane helix</keyword>
<dbReference type="RefSeq" id="WP_204792928.1">
    <property type="nucleotide sequence ID" value="NZ_JACSNQ010000004.1"/>
</dbReference>
<reference evidence="3 4" key="1">
    <citation type="journal article" date="2021" name="Sci. Rep.">
        <title>The distribution of antibiotic resistance genes in chicken gut microbiota commensals.</title>
        <authorList>
            <person name="Juricova H."/>
            <person name="Matiasovicova J."/>
            <person name="Kubasova T."/>
            <person name="Cejkova D."/>
            <person name="Rychlik I."/>
        </authorList>
    </citation>
    <scope>NUCLEOTIDE SEQUENCE [LARGE SCALE GENOMIC DNA]</scope>
    <source>
        <strain evidence="3 4">An794</strain>
    </source>
</reference>
<feature type="transmembrane region" description="Helical" evidence="1">
    <location>
        <begin position="6"/>
        <end position="25"/>
    </location>
</feature>
<proteinExistence type="predicted"/>
<dbReference type="CDD" id="cd16935">
    <property type="entry name" value="HATPase_AgrC-ComD-like"/>
    <property type="match status" value="1"/>
</dbReference>
<feature type="transmembrane region" description="Helical" evidence="1">
    <location>
        <begin position="167"/>
        <end position="186"/>
    </location>
</feature>
<keyword evidence="1" id="KW-0812">Transmembrane</keyword>
<sequence>MSGAWGSWPVLLAIQLVVATLMWGSRLEAREHFARRLALVLVLVAAVALLPSVTGLLAQLSDTEDYLNQFLMFSCILAVLVMAVRYLFEANPWASLFCATAAYATQNLGSSAEQLARMLFLGRPAELGAPEANAAGLLAVVVAYVLCYVVLVRRIERSSLERMRSRAMIAVFVIVAFAVIGFDLVVKSACNDGLSLGNALLLRVTHILVCVFVLLSEYEILYVQQLRVEKATADQLLAARERQYELARGNIEAINVKCHDLRHQIRALAGGGAAVDRGALDDLAREVSIYDSAVKTGNDALDTILTEKSLVCERRGITLSRIVDGASLDFVAPSDLYAFFGNLLDNAIEAVSSLDDLDRRSISLVVKRHGTMVTIHEENYYEGELSFLDGLPRTTKGDELNHGFGTRSMRLIAEKYEGSLVIGAQRHIFRLDAVIPLPA</sequence>
<dbReference type="GO" id="GO:0016301">
    <property type="term" value="F:kinase activity"/>
    <property type="evidence" value="ECO:0007669"/>
    <property type="project" value="UniProtKB-KW"/>
</dbReference>
<evidence type="ECO:0000313" key="4">
    <source>
        <dbReference type="Proteomes" id="UP000712527"/>
    </source>
</evidence>
<keyword evidence="3" id="KW-0418">Kinase</keyword>
<evidence type="ECO:0000256" key="1">
    <source>
        <dbReference type="SAM" id="Phobius"/>
    </source>
</evidence>
<dbReference type="Proteomes" id="UP000712527">
    <property type="component" value="Unassembled WGS sequence"/>
</dbReference>
<dbReference type="InterPro" id="IPR036890">
    <property type="entry name" value="HATPase_C_sf"/>
</dbReference>
<feature type="transmembrane region" description="Helical" evidence="1">
    <location>
        <begin position="198"/>
        <end position="218"/>
    </location>
</feature>
<accession>A0ABS2F154</accession>
<dbReference type="InterPro" id="IPR032834">
    <property type="entry name" value="NatK-like_C"/>
</dbReference>
<organism evidence="3 4">
    <name type="scientific">Olsenella profusa</name>
    <dbReference type="NCBI Taxonomy" id="138595"/>
    <lineage>
        <taxon>Bacteria</taxon>
        <taxon>Bacillati</taxon>
        <taxon>Actinomycetota</taxon>
        <taxon>Coriobacteriia</taxon>
        <taxon>Coriobacteriales</taxon>
        <taxon>Atopobiaceae</taxon>
        <taxon>Olsenella</taxon>
    </lineage>
</organism>
<dbReference type="EMBL" id="JACSNQ010000004">
    <property type="protein sequence ID" value="MBM6774568.1"/>
    <property type="molecule type" value="Genomic_DNA"/>
</dbReference>
<dbReference type="SUPFAM" id="SSF55874">
    <property type="entry name" value="ATPase domain of HSP90 chaperone/DNA topoisomerase II/histidine kinase"/>
    <property type="match status" value="1"/>
</dbReference>
<feature type="transmembrane region" description="Helical" evidence="1">
    <location>
        <begin position="70"/>
        <end position="88"/>
    </location>
</feature>
<keyword evidence="1" id="KW-0472">Membrane</keyword>
<evidence type="ECO:0000313" key="3">
    <source>
        <dbReference type="EMBL" id="MBM6774568.1"/>
    </source>
</evidence>
<dbReference type="Pfam" id="PF14501">
    <property type="entry name" value="HATPase_c_5"/>
    <property type="match status" value="1"/>
</dbReference>
<comment type="caution">
    <text evidence="3">The sequence shown here is derived from an EMBL/GenBank/DDBJ whole genome shotgun (WGS) entry which is preliminary data.</text>
</comment>
<feature type="domain" description="Sensor histidine kinase NatK-like C-terminal" evidence="2">
    <location>
        <begin position="333"/>
        <end position="436"/>
    </location>
</feature>
<feature type="transmembrane region" description="Helical" evidence="1">
    <location>
        <begin position="93"/>
        <end position="112"/>
    </location>
</feature>